<organism evidence="2 3">
    <name type="scientific">Arthrobacter gengyunqii</name>
    <dbReference type="NCBI Taxonomy" id="2886940"/>
    <lineage>
        <taxon>Bacteria</taxon>
        <taxon>Bacillati</taxon>
        <taxon>Actinomycetota</taxon>
        <taxon>Actinomycetes</taxon>
        <taxon>Micrococcales</taxon>
        <taxon>Micrococcaceae</taxon>
        <taxon>Arthrobacter</taxon>
    </lineage>
</organism>
<evidence type="ECO:0000259" key="1">
    <source>
        <dbReference type="Pfam" id="PF22882"/>
    </source>
</evidence>
<name>A0A9X1LY05_9MICC</name>
<evidence type="ECO:0000313" key="2">
    <source>
        <dbReference type="EMBL" id="MCC3267758.1"/>
    </source>
</evidence>
<dbReference type="AlphaFoldDB" id="A0A9X1LY05"/>
<dbReference type="EMBL" id="JAJFZP010000001">
    <property type="protein sequence ID" value="MCC3267758.1"/>
    <property type="molecule type" value="Genomic_DNA"/>
</dbReference>
<protein>
    <recommendedName>
        <fullName evidence="1">GT-D fold-like domain-containing protein</fullName>
    </recommendedName>
</protein>
<evidence type="ECO:0000313" key="3">
    <source>
        <dbReference type="Proteomes" id="UP001139264"/>
    </source>
</evidence>
<comment type="caution">
    <text evidence="2">The sequence shown here is derived from an EMBL/GenBank/DDBJ whole genome shotgun (WGS) entry which is preliminary data.</text>
</comment>
<accession>A0A9X1LY05</accession>
<dbReference type="InterPro" id="IPR055171">
    <property type="entry name" value="GT-D-like"/>
</dbReference>
<reference evidence="2" key="1">
    <citation type="submission" date="2021-10" db="EMBL/GenBank/DDBJ databases">
        <title>Novel species in genus Arthrobacter.</title>
        <authorList>
            <person name="Liu Y."/>
        </authorList>
    </citation>
    <scope>NUCLEOTIDE SEQUENCE</scope>
    <source>
        <strain evidence="2">Zg-Y809</strain>
    </source>
</reference>
<dbReference type="Pfam" id="PF22882">
    <property type="entry name" value="GT-D-like"/>
    <property type="match status" value="1"/>
</dbReference>
<proteinExistence type="predicted"/>
<dbReference type="Proteomes" id="UP001139264">
    <property type="component" value="Unassembled WGS sequence"/>
</dbReference>
<sequence length="293" mass="33146">MSIANFIRLHDVESLIREKWEAKAPFSLVRVGDGELSVLKFPHDVDDTRIQHVFRRAMSDRAYTDEEISAVRSGMTEAVDSADIVGMYDSYEPNELCLVHEEHLEQAELQPMTACHPSVHIFLQSSGALDRLLRVAQRVTLVTGRDILDEFKRTYPHLKVNQHLIPVERQYRLSDNGENQEQHYPDVYNRIKNELRPEGRCHLYLVGAGILGKEYCSIIKGRGGFAIDIGSVFDYWADVPTREGKQAIKDGKAVLAGESRWPGIFLGSAPAQGALERTPHRGMFRPLEIIAKP</sequence>
<dbReference type="RefSeq" id="WP_227906214.1">
    <property type="nucleotide sequence ID" value="NZ_CP095461.1"/>
</dbReference>
<gene>
    <name evidence="2" type="ORF">LJ751_00055</name>
</gene>
<feature type="domain" description="GT-D fold-like" evidence="1">
    <location>
        <begin position="10"/>
        <end position="234"/>
    </location>
</feature>